<feature type="domain" description="ABC transporter" evidence="4">
    <location>
        <begin position="14"/>
        <end position="261"/>
    </location>
</feature>
<dbReference type="PANTHER" id="PTHR45772">
    <property type="entry name" value="CONSERVED COMPONENT OF ABC TRANSPORTER FOR NATURAL AMINO ACIDS-RELATED"/>
    <property type="match status" value="1"/>
</dbReference>
<evidence type="ECO:0000313" key="6">
    <source>
        <dbReference type="Proteomes" id="UP000671914"/>
    </source>
</evidence>
<dbReference type="SUPFAM" id="SSF52540">
    <property type="entry name" value="P-loop containing nucleoside triphosphate hydrolases"/>
    <property type="match status" value="1"/>
</dbReference>
<dbReference type="GO" id="GO:0005524">
    <property type="term" value="F:ATP binding"/>
    <property type="evidence" value="ECO:0007669"/>
    <property type="project" value="UniProtKB-KW"/>
</dbReference>
<reference evidence="5" key="1">
    <citation type="submission" date="2021-03" db="EMBL/GenBank/DDBJ databases">
        <title>Agromyces archimandritus sp. nov., isolated from the cockroach Archimandrita tessellata.</title>
        <authorList>
            <person name="Guzman J."/>
            <person name="Ortuzar M."/>
            <person name="Poehlein A."/>
            <person name="Daniel R."/>
            <person name="Trujillo M."/>
            <person name="Vilcinskas A."/>
        </authorList>
    </citation>
    <scope>NUCLEOTIDE SEQUENCE</scope>
    <source>
        <strain evidence="5">G127AT</strain>
    </source>
</reference>
<dbReference type="GO" id="GO:1903806">
    <property type="term" value="P:L-isoleucine import across plasma membrane"/>
    <property type="evidence" value="ECO:0007669"/>
    <property type="project" value="TreeGrafter"/>
</dbReference>
<keyword evidence="6" id="KW-1185">Reference proteome</keyword>
<dbReference type="GO" id="GO:1903805">
    <property type="term" value="P:L-valine import across plasma membrane"/>
    <property type="evidence" value="ECO:0007669"/>
    <property type="project" value="TreeGrafter"/>
</dbReference>
<name>A0A975FN58_9MICO</name>
<dbReference type="Pfam" id="PF12399">
    <property type="entry name" value="BCA_ABC_TP_C"/>
    <property type="match status" value="1"/>
</dbReference>
<dbReference type="GO" id="GO:0015192">
    <property type="term" value="F:L-phenylalanine transmembrane transporter activity"/>
    <property type="evidence" value="ECO:0007669"/>
    <property type="project" value="TreeGrafter"/>
</dbReference>
<organism evidence="5 6">
    <name type="scientific">Agromyces archimandritae</name>
    <dbReference type="NCBI Taxonomy" id="2781962"/>
    <lineage>
        <taxon>Bacteria</taxon>
        <taxon>Bacillati</taxon>
        <taxon>Actinomycetota</taxon>
        <taxon>Actinomycetes</taxon>
        <taxon>Micrococcales</taxon>
        <taxon>Microbacteriaceae</taxon>
        <taxon>Agromyces</taxon>
    </lineage>
</organism>
<dbReference type="GO" id="GO:0015188">
    <property type="term" value="F:L-isoleucine transmembrane transporter activity"/>
    <property type="evidence" value="ECO:0007669"/>
    <property type="project" value="TreeGrafter"/>
</dbReference>
<keyword evidence="2" id="KW-0547">Nucleotide-binding</keyword>
<dbReference type="PANTHER" id="PTHR45772:SF7">
    <property type="entry name" value="AMINO ACID ABC TRANSPORTER ATP-BINDING PROTEIN"/>
    <property type="match status" value="1"/>
</dbReference>
<dbReference type="GO" id="GO:0005304">
    <property type="term" value="F:L-valine transmembrane transporter activity"/>
    <property type="evidence" value="ECO:0007669"/>
    <property type="project" value="TreeGrafter"/>
</dbReference>
<sequence>MTAATEVRAGELLLSVQNLAVRFGGVRAVDGLSFDVHAGEIVSVIGPNGAGKTSAFNCITGFYRPSDGTVRFAGEEITRLRPSAITKKGMARTFQNLRLFHDMTVLDNVKTAMHSRLRENVIDALLHTPRYRRAEAQCTEDARGWLDFVGFRHDEDLLVTQLPYGEQRRLEIARALASGPRLLLLDEPGAGLNHREKTELMGLIRRIRDLGVGIVLIEHDMGLVMEVSERVVVLNFGKEIADGTPAEVKADPAVIEAYLGSEEDE</sequence>
<keyword evidence="1" id="KW-0813">Transport</keyword>
<dbReference type="KEGG" id="aarc:G127AT_04800"/>
<dbReference type="GO" id="GO:0042941">
    <property type="term" value="P:D-alanine transmembrane transport"/>
    <property type="evidence" value="ECO:0007669"/>
    <property type="project" value="TreeGrafter"/>
</dbReference>
<dbReference type="PROSITE" id="PS50893">
    <property type="entry name" value="ABC_TRANSPORTER_2"/>
    <property type="match status" value="1"/>
</dbReference>
<gene>
    <name evidence="5" type="ORF">G127AT_04800</name>
</gene>
<dbReference type="Pfam" id="PF00005">
    <property type="entry name" value="ABC_tran"/>
    <property type="match status" value="1"/>
</dbReference>
<keyword evidence="3 5" id="KW-0067">ATP-binding</keyword>
<evidence type="ECO:0000256" key="1">
    <source>
        <dbReference type="ARBA" id="ARBA00022448"/>
    </source>
</evidence>
<evidence type="ECO:0000256" key="2">
    <source>
        <dbReference type="ARBA" id="ARBA00022741"/>
    </source>
</evidence>
<dbReference type="GO" id="GO:0016887">
    <property type="term" value="F:ATP hydrolysis activity"/>
    <property type="evidence" value="ECO:0007669"/>
    <property type="project" value="InterPro"/>
</dbReference>
<dbReference type="EMBL" id="CP071696">
    <property type="protein sequence ID" value="QTX05538.1"/>
    <property type="molecule type" value="Genomic_DNA"/>
</dbReference>
<evidence type="ECO:0000256" key="3">
    <source>
        <dbReference type="ARBA" id="ARBA00022840"/>
    </source>
</evidence>
<dbReference type="AlphaFoldDB" id="A0A975FN58"/>
<protein>
    <submittedName>
        <fullName evidence="5">ABC transporter ATP-binding protein</fullName>
    </submittedName>
</protein>
<evidence type="ECO:0000259" key="4">
    <source>
        <dbReference type="PROSITE" id="PS50893"/>
    </source>
</evidence>
<dbReference type="GO" id="GO:0005886">
    <property type="term" value="C:plasma membrane"/>
    <property type="evidence" value="ECO:0007669"/>
    <property type="project" value="TreeGrafter"/>
</dbReference>
<dbReference type="GO" id="GO:0015808">
    <property type="term" value="P:L-alanine transport"/>
    <property type="evidence" value="ECO:0007669"/>
    <property type="project" value="TreeGrafter"/>
</dbReference>
<dbReference type="Proteomes" id="UP000671914">
    <property type="component" value="Chromosome"/>
</dbReference>
<accession>A0A975FN58</accession>
<dbReference type="RefSeq" id="WP_210900569.1">
    <property type="nucleotide sequence ID" value="NZ_CP071696.1"/>
</dbReference>
<dbReference type="InterPro" id="IPR003593">
    <property type="entry name" value="AAA+_ATPase"/>
</dbReference>
<proteinExistence type="predicted"/>
<dbReference type="FunFam" id="3.40.50.300:FF:000421">
    <property type="entry name" value="Branched-chain amino acid ABC transporter ATP-binding protein"/>
    <property type="match status" value="1"/>
</dbReference>
<dbReference type="InterPro" id="IPR003439">
    <property type="entry name" value="ABC_transporter-like_ATP-bd"/>
</dbReference>
<evidence type="ECO:0000313" key="5">
    <source>
        <dbReference type="EMBL" id="QTX05538.1"/>
    </source>
</evidence>
<dbReference type="Gene3D" id="3.40.50.300">
    <property type="entry name" value="P-loop containing nucleotide triphosphate hydrolases"/>
    <property type="match status" value="1"/>
</dbReference>
<dbReference type="SMART" id="SM00382">
    <property type="entry name" value="AAA"/>
    <property type="match status" value="1"/>
</dbReference>
<dbReference type="InterPro" id="IPR027417">
    <property type="entry name" value="P-loop_NTPase"/>
</dbReference>
<dbReference type="InterPro" id="IPR051120">
    <property type="entry name" value="ABC_AA/LPS_Transport"/>
</dbReference>
<dbReference type="InterPro" id="IPR032823">
    <property type="entry name" value="BCA_ABC_TP_C"/>
</dbReference>
<dbReference type="CDD" id="cd03219">
    <property type="entry name" value="ABC_Mj1267_LivG_branched"/>
    <property type="match status" value="1"/>
</dbReference>